<proteinExistence type="predicted"/>
<organism evidence="2 3">
    <name type="scientific">Phormidium yuhuli AB48</name>
    <dbReference type="NCBI Taxonomy" id="2940671"/>
    <lineage>
        <taxon>Bacteria</taxon>
        <taxon>Bacillati</taxon>
        <taxon>Cyanobacteriota</taxon>
        <taxon>Cyanophyceae</taxon>
        <taxon>Oscillatoriophycideae</taxon>
        <taxon>Oscillatoriales</taxon>
        <taxon>Oscillatoriaceae</taxon>
        <taxon>Phormidium</taxon>
        <taxon>Phormidium yuhuli</taxon>
    </lineage>
</organism>
<dbReference type="CDD" id="cd00761">
    <property type="entry name" value="Glyco_tranf_GTA_type"/>
    <property type="match status" value="1"/>
</dbReference>
<gene>
    <name evidence="2" type="primary">hpsE</name>
    <name evidence="2" type="ORF">NEA10_01425</name>
</gene>
<dbReference type="NCBIfam" id="NF038302">
    <property type="entry name" value="EPS_HpsE"/>
    <property type="match status" value="1"/>
</dbReference>
<dbReference type="RefSeq" id="WP_252663452.1">
    <property type="nucleotide sequence ID" value="NZ_CP098611.1"/>
</dbReference>
<evidence type="ECO:0000313" key="2">
    <source>
        <dbReference type="EMBL" id="USR91428.1"/>
    </source>
</evidence>
<reference evidence="2" key="1">
    <citation type="submission" date="2022-06" db="EMBL/GenBank/DDBJ databases">
        <title>Genome sequence of Phormidium yuhuli AB48 isolated from an industrial photobioreactor environment.</title>
        <authorList>
            <person name="Qiu Y."/>
            <person name="Noonan A.J.C."/>
            <person name="Dofher K."/>
            <person name="Koch M."/>
            <person name="Kieft B."/>
            <person name="Lin X."/>
            <person name="Ziels R.M."/>
            <person name="Hallam S.J."/>
        </authorList>
    </citation>
    <scope>NUCLEOTIDE SEQUENCE</scope>
    <source>
        <strain evidence="2">AB48</strain>
    </source>
</reference>
<feature type="domain" description="Glycosyltransferase 2-like" evidence="1">
    <location>
        <begin position="4"/>
        <end position="134"/>
    </location>
</feature>
<dbReference type="InterPro" id="IPR001173">
    <property type="entry name" value="Glyco_trans_2-like"/>
</dbReference>
<dbReference type="EMBL" id="CP098611">
    <property type="protein sequence ID" value="USR91428.1"/>
    <property type="molecule type" value="Genomic_DNA"/>
</dbReference>
<dbReference type="Proteomes" id="UP001056708">
    <property type="component" value="Chromosome"/>
</dbReference>
<name>A0ABY5ATG0_9CYAN</name>
<keyword evidence="3" id="KW-1185">Reference proteome</keyword>
<evidence type="ECO:0000259" key="1">
    <source>
        <dbReference type="Pfam" id="PF00535"/>
    </source>
</evidence>
<sequence length="321" mass="36913">MDLTIAICTHNGETRIPRVLDRLCDCRQYTPESITWELLIIDNCSTDATSYICQSYGDRLPLKIIQEGQKGLAFARQRAVEAAQGELVGFLDDDNLPDTDWIRQAVEFGEQHPDAGAYGSRIFPDYSVEPPPNFHRIAPFLAITDRGPDARPYPREKRLLPPGAGLVVRRQAWLTSVPPKLTLVGRTTSMALASEDLEALVHLQQHRWEIWYAPQLRVHHLIPSWRLEPDYLYTLMRGIGLSRYRTRMLSFSPILRPLALIAYSLNDSRRILRHLLCYRGQLREDIVAQAELRFYIACLTSPFFFWKQQQPPDKSPDSQKT</sequence>
<dbReference type="SUPFAM" id="SSF53448">
    <property type="entry name" value="Nucleotide-diphospho-sugar transferases"/>
    <property type="match status" value="1"/>
</dbReference>
<accession>A0ABY5ATG0</accession>
<protein>
    <submittedName>
        <fullName evidence="2">Hormogonium polysaccharide biosynthesis glycosyltransferase HpsE</fullName>
    </submittedName>
</protein>
<dbReference type="PANTHER" id="PTHR22916">
    <property type="entry name" value="GLYCOSYLTRANSFERASE"/>
    <property type="match status" value="1"/>
</dbReference>
<evidence type="ECO:0000313" key="3">
    <source>
        <dbReference type="Proteomes" id="UP001056708"/>
    </source>
</evidence>
<dbReference type="Pfam" id="PF00535">
    <property type="entry name" value="Glycos_transf_2"/>
    <property type="match status" value="1"/>
</dbReference>
<dbReference type="InterPro" id="IPR029044">
    <property type="entry name" value="Nucleotide-diphossugar_trans"/>
</dbReference>
<dbReference type="Gene3D" id="3.90.550.10">
    <property type="entry name" value="Spore Coat Polysaccharide Biosynthesis Protein SpsA, Chain A"/>
    <property type="match status" value="1"/>
</dbReference>